<organism evidence="3 4">
    <name type="scientific">Acidisarcina polymorpha</name>
    <dbReference type="NCBI Taxonomy" id="2211140"/>
    <lineage>
        <taxon>Bacteria</taxon>
        <taxon>Pseudomonadati</taxon>
        <taxon>Acidobacteriota</taxon>
        <taxon>Terriglobia</taxon>
        <taxon>Terriglobales</taxon>
        <taxon>Acidobacteriaceae</taxon>
        <taxon>Acidisarcina</taxon>
    </lineage>
</organism>
<dbReference type="InterPro" id="IPR036291">
    <property type="entry name" value="NAD(P)-bd_dom_sf"/>
</dbReference>
<dbReference type="PROSITE" id="PS00061">
    <property type="entry name" value="ADH_SHORT"/>
    <property type="match status" value="1"/>
</dbReference>
<name>A0A2Z5GAX5_9BACT</name>
<dbReference type="SUPFAM" id="SSF51735">
    <property type="entry name" value="NAD(P)-binding Rossmann-fold domains"/>
    <property type="match status" value="1"/>
</dbReference>
<dbReference type="InterPro" id="IPR020904">
    <property type="entry name" value="Sc_DH/Rdtase_CS"/>
</dbReference>
<proteinExistence type="inferred from homology"/>
<sequence>MAPIERGERMGKLTGKVAVVTGASKGIGAGIAKAFGREGASVVVNYASDKAGAERVAKEIESAGGKALVVGASVAKVSDIETLFAEVKQHFGKIDVLVNNAGVFGPTPLEDLTEAEYDRQFNTNVKGLLFTTKSALPLFGESGGSVINISSVVAKGTFPGISVYGGTKGAVDTITGVLSKELGAKKIRVNAINPGLIVTEGTDAAGYTGGNSEFEKMVLAGTPLGRLGQTSDVADVAVFLASDDSRWVSGSTLDVAGGNR</sequence>
<evidence type="ECO:0000313" key="3">
    <source>
        <dbReference type="EMBL" id="AXC15775.1"/>
    </source>
</evidence>
<evidence type="ECO:0000256" key="1">
    <source>
        <dbReference type="ARBA" id="ARBA00006484"/>
    </source>
</evidence>
<evidence type="ECO:0000256" key="2">
    <source>
        <dbReference type="ARBA" id="ARBA00023002"/>
    </source>
</evidence>
<dbReference type="Proteomes" id="UP000253606">
    <property type="component" value="Chromosome"/>
</dbReference>
<dbReference type="KEGG" id="abas:ACPOL_6555"/>
<dbReference type="FunFam" id="3.40.50.720:FF:000084">
    <property type="entry name" value="Short-chain dehydrogenase reductase"/>
    <property type="match status" value="1"/>
</dbReference>
<dbReference type="PANTHER" id="PTHR43639">
    <property type="entry name" value="OXIDOREDUCTASE, SHORT-CHAIN DEHYDROGENASE/REDUCTASE FAMILY (AFU_ORTHOLOGUE AFUA_5G02870)"/>
    <property type="match status" value="1"/>
</dbReference>
<dbReference type="PANTHER" id="PTHR43639:SF1">
    <property type="entry name" value="SHORT-CHAIN DEHYDROGENASE_REDUCTASE FAMILY PROTEIN"/>
    <property type="match status" value="1"/>
</dbReference>
<dbReference type="Pfam" id="PF13561">
    <property type="entry name" value="adh_short_C2"/>
    <property type="match status" value="1"/>
</dbReference>
<dbReference type="Gene3D" id="3.40.50.720">
    <property type="entry name" value="NAD(P)-binding Rossmann-like Domain"/>
    <property type="match status" value="1"/>
</dbReference>
<protein>
    <submittedName>
        <fullName evidence="3">3-oxoacyl-[acyl-carrier protein] reductase</fullName>
    </submittedName>
</protein>
<reference evidence="3 4" key="1">
    <citation type="journal article" date="2018" name="Front. Microbiol.">
        <title>Hydrolytic Capabilities as a Key to Environmental Success: Chitinolytic and Cellulolytic Acidobacteria From Acidic Sub-arctic Soils and Boreal Peatlands.</title>
        <authorList>
            <person name="Belova S.E."/>
            <person name="Ravin N.V."/>
            <person name="Pankratov T.A."/>
            <person name="Rakitin A.L."/>
            <person name="Ivanova A.A."/>
            <person name="Beletsky A.V."/>
            <person name="Mardanov A.V."/>
            <person name="Sinninghe Damste J.S."/>
            <person name="Dedysh S.N."/>
        </authorList>
    </citation>
    <scope>NUCLEOTIDE SEQUENCE [LARGE SCALE GENOMIC DNA]</scope>
    <source>
        <strain evidence="3 4">SBC82</strain>
    </source>
</reference>
<dbReference type="EMBL" id="CP030840">
    <property type="protein sequence ID" value="AXC15775.1"/>
    <property type="molecule type" value="Genomic_DNA"/>
</dbReference>
<accession>A0A2Z5GAX5</accession>
<dbReference type="InterPro" id="IPR002347">
    <property type="entry name" value="SDR_fam"/>
</dbReference>
<dbReference type="GO" id="GO:0016491">
    <property type="term" value="F:oxidoreductase activity"/>
    <property type="evidence" value="ECO:0007669"/>
    <property type="project" value="UniProtKB-KW"/>
</dbReference>
<dbReference type="PRINTS" id="PR00081">
    <property type="entry name" value="GDHRDH"/>
</dbReference>
<evidence type="ECO:0000313" key="4">
    <source>
        <dbReference type="Proteomes" id="UP000253606"/>
    </source>
</evidence>
<gene>
    <name evidence="3" type="ORF">ACPOL_6555</name>
</gene>
<comment type="similarity">
    <text evidence="1">Belongs to the short-chain dehydrogenases/reductases (SDR) family.</text>
</comment>
<keyword evidence="2" id="KW-0560">Oxidoreductase</keyword>
<dbReference type="PRINTS" id="PR00080">
    <property type="entry name" value="SDRFAMILY"/>
</dbReference>
<dbReference type="NCBIfam" id="NF005559">
    <property type="entry name" value="PRK07231.1"/>
    <property type="match status" value="1"/>
</dbReference>
<keyword evidence="4" id="KW-1185">Reference proteome</keyword>
<dbReference type="AlphaFoldDB" id="A0A2Z5GAX5"/>